<dbReference type="GO" id="GO:0004252">
    <property type="term" value="F:serine-type endopeptidase activity"/>
    <property type="evidence" value="ECO:0007669"/>
    <property type="project" value="UniProtKB-UniRule"/>
</dbReference>
<evidence type="ECO:0000256" key="3">
    <source>
        <dbReference type="ARBA" id="ARBA00022670"/>
    </source>
</evidence>
<evidence type="ECO:0000256" key="12">
    <source>
        <dbReference type="SAM" id="SignalP"/>
    </source>
</evidence>
<accession>A0A7W3PHT1</accession>
<dbReference type="InterPro" id="IPR037045">
    <property type="entry name" value="S8pro/Inhibitor_I9_sf"/>
</dbReference>
<dbReference type="PROSITE" id="PS51892">
    <property type="entry name" value="SUBTILASE"/>
    <property type="match status" value="1"/>
</dbReference>
<dbReference type="EMBL" id="BJUV01000039">
    <property type="protein sequence ID" value="GEK84481.1"/>
    <property type="molecule type" value="Genomic_DNA"/>
</dbReference>
<feature type="domain" description="Inhibitor I9" evidence="15">
    <location>
        <begin position="53"/>
        <end position="154"/>
    </location>
</feature>
<feature type="active site" description="Charge relay system" evidence="8 9">
    <location>
        <position position="193"/>
    </location>
</feature>
<dbReference type="InterPro" id="IPR023827">
    <property type="entry name" value="Peptidase_S8_Asp-AS"/>
</dbReference>
<dbReference type="PROSITE" id="PS00136">
    <property type="entry name" value="SUBTILASE_ASP"/>
    <property type="match status" value="1"/>
</dbReference>
<reference evidence="17 19" key="1">
    <citation type="submission" date="2019-07" db="EMBL/GenBank/DDBJ databases">
        <title>Whole genome shotgun sequence of Frigoribacterium faeni NBRC 103066.</title>
        <authorList>
            <person name="Hosoyama A."/>
            <person name="Uohara A."/>
            <person name="Ohji S."/>
            <person name="Ichikawa N."/>
        </authorList>
    </citation>
    <scope>NUCLEOTIDE SEQUENCE [LARGE SCALE GENOMIC DNA]</scope>
    <source>
        <strain evidence="17 19">NBRC 103066</strain>
    </source>
</reference>
<dbReference type="Gene3D" id="2.60.120.380">
    <property type="match status" value="1"/>
</dbReference>
<dbReference type="InterPro" id="IPR023828">
    <property type="entry name" value="Peptidase_S8_Ser-AS"/>
</dbReference>
<evidence type="ECO:0000256" key="1">
    <source>
        <dbReference type="ARBA" id="ARBA00004613"/>
    </source>
</evidence>
<keyword evidence="7" id="KW-0325">Glycoprotein</keyword>
<dbReference type="Gene3D" id="3.40.50.200">
    <property type="entry name" value="Peptidase S8/S53 domain"/>
    <property type="match status" value="1"/>
</dbReference>
<evidence type="ECO:0000313" key="18">
    <source>
        <dbReference type="EMBL" id="MBA8812037.1"/>
    </source>
</evidence>
<evidence type="ECO:0000256" key="6">
    <source>
        <dbReference type="ARBA" id="ARBA00022825"/>
    </source>
</evidence>
<dbReference type="Gene3D" id="3.30.70.80">
    <property type="entry name" value="Peptidase S8 propeptide/proteinase inhibitor I9"/>
    <property type="match status" value="1"/>
</dbReference>
<keyword evidence="3 9" id="KW-0645">Protease</keyword>
<feature type="chain" id="PRO_5031080982" evidence="12">
    <location>
        <begin position="38"/>
        <end position="1048"/>
    </location>
</feature>
<keyword evidence="6 9" id="KW-0720">Serine protease</keyword>
<keyword evidence="19" id="KW-1185">Reference proteome</keyword>
<evidence type="ECO:0000256" key="8">
    <source>
        <dbReference type="PIRSR" id="PIRSR615500-1"/>
    </source>
</evidence>
<name>A0A7W3PHT1_9MICO</name>
<comment type="caution">
    <text evidence="18">The sequence shown here is derived from an EMBL/GenBank/DDBJ whole genome shotgun (WGS) entry which is preliminary data.</text>
</comment>
<reference evidence="18 20" key="2">
    <citation type="submission" date="2020-07" db="EMBL/GenBank/DDBJ databases">
        <title>Sequencing the genomes of 1000 actinobacteria strains.</title>
        <authorList>
            <person name="Klenk H.-P."/>
        </authorList>
    </citation>
    <scope>NUCLEOTIDE SEQUENCE [LARGE SCALE GENOMIC DNA]</scope>
    <source>
        <strain evidence="18 20">DSM 10309</strain>
    </source>
</reference>
<feature type="region of interest" description="Disordered" evidence="11">
    <location>
        <begin position="273"/>
        <end position="293"/>
    </location>
</feature>
<dbReference type="Pfam" id="PF17766">
    <property type="entry name" value="fn3_6"/>
    <property type="match status" value="1"/>
</dbReference>
<feature type="active site" description="Charge relay system" evidence="8 9">
    <location>
        <position position="617"/>
    </location>
</feature>
<comment type="similarity">
    <text evidence="2 9 10">Belongs to the peptidase S8 family.</text>
</comment>
<dbReference type="EMBL" id="JACGWW010000001">
    <property type="protein sequence ID" value="MBA8812037.1"/>
    <property type="molecule type" value="Genomic_DNA"/>
</dbReference>
<feature type="domain" description="PA" evidence="14">
    <location>
        <begin position="448"/>
        <end position="535"/>
    </location>
</feature>
<dbReference type="InterPro" id="IPR036852">
    <property type="entry name" value="Peptidase_S8/S53_dom_sf"/>
</dbReference>
<dbReference type="AlphaFoldDB" id="A0A7W3PHT1"/>
<dbReference type="InterPro" id="IPR015500">
    <property type="entry name" value="Peptidase_S8_subtilisin-rel"/>
</dbReference>
<dbReference type="SUPFAM" id="SSF54897">
    <property type="entry name" value="Protease propeptides/inhibitors"/>
    <property type="match status" value="1"/>
</dbReference>
<gene>
    <name evidence="18" type="ORF">FB463_000261</name>
    <name evidence="17" type="ORF">FFA01_27900</name>
</gene>
<dbReference type="Proteomes" id="UP000321154">
    <property type="component" value="Unassembled WGS sequence"/>
</dbReference>
<evidence type="ECO:0000313" key="17">
    <source>
        <dbReference type="EMBL" id="GEK84481.1"/>
    </source>
</evidence>
<evidence type="ECO:0000256" key="11">
    <source>
        <dbReference type="SAM" id="MobiDB-lite"/>
    </source>
</evidence>
<comment type="subcellular location">
    <subcellularLocation>
        <location evidence="1">Secreted</location>
    </subcellularLocation>
</comment>
<dbReference type="InterPro" id="IPR041469">
    <property type="entry name" value="Subtilisin-like_FN3"/>
</dbReference>
<evidence type="ECO:0000259" key="15">
    <source>
        <dbReference type="Pfam" id="PF05922"/>
    </source>
</evidence>
<dbReference type="CDD" id="cd04852">
    <property type="entry name" value="Peptidases_S8_3"/>
    <property type="match status" value="1"/>
</dbReference>
<dbReference type="Pfam" id="PF02225">
    <property type="entry name" value="PA"/>
    <property type="match status" value="1"/>
</dbReference>
<evidence type="ECO:0000256" key="2">
    <source>
        <dbReference type="ARBA" id="ARBA00011073"/>
    </source>
</evidence>
<feature type="active site" description="Charge relay system" evidence="8 9">
    <location>
        <position position="284"/>
    </location>
</feature>
<dbReference type="Pfam" id="PF05922">
    <property type="entry name" value="Inhibitor_I9"/>
    <property type="match status" value="1"/>
</dbReference>
<sequence>MITPSGRRRPKVPLTALLVSGLVAAGIVALPATSAVAAEGPAVVGDTSFSAGKYIVTLREPAAATYEGGTAGLPATAQPEGSRLDARAAPVQKYSDHLEQVQADVASAVGASVDAHYSVTTNAFAADLTADQARSLASDPSVAAVSKNELLKLQATPSTEFLGLGDAQGAGGVWDSLGGRDVAGEGVVVGIIDSGIAAGNASFAGDPLGSASSTEPHLEGDATVFPKGDGGTFRGVCETGVQFTAADCNTKLIGARYFVDGFGVGNIGTEEQGEYLSPRDGNGHGSHTASTAAGNADVEAQVAGRDFGTISGVAPAAKIAAYKVCWDGPDRVSTDDDGCATLDLIAAIEAAVTDGVDVINYSIGGGGATSTFSATDQAFLGAASAGVFVAASAGNDGPTATTADNAAPWITTVAASTIPSYDATARTGDGVSYLGGSITVPVGDEGLSGPLVDSTAVAAAGADPADVALCAPGTLDPATADGSIVLCDRGVVDRTAKSAEVERAGGIGMLLVNKTPSSVDLDEHAVPTVHVDAEGYAALHAYAATDGATVTLLDGNPDGLPEPATPQIAGFSSRGPVTADGGNLLKPDISAPGVAILADGANAAGEPGSYEFLSGTSMSSPHIAGLAALYLSATAHPDWSPDEVKSAMMTTAYDLVGEDGQPTRDVFAQGAGHADPTRFLEPGLLYENGPDQWQAYVDSIGTVEGTDSSMNLPSISVGSLAGTATVTRTVTATGAGTYTAAPVSIPGVTTEVSPSTLTFAEAGEQQDYTVTFTRTTAELDAFATGYLTWSDGTHDVRSPLAVRPVQLDAAAELSGEGAEGEASLDVTAGDALSLPLGVEGLNEGTVATGSGTAGGDPALVPLTVAAGTTHGRFVLDSGDDTADLDLLLYTADEAGEPDALVDYAATGSADEQLDVEAPEAGSYVLMVDFYSGAGDLDYSLTSYLLDPAAETGSFAVDPTTLDAGLGETTTVTTSWTGLDYDSSYLGRVSYGDTGTVTYVTVASGAEPEPEEPPTEPGTPGNGWDLGAILDWIWNAIGDLIHHWWPRWR</sequence>
<dbReference type="PRINTS" id="PR00723">
    <property type="entry name" value="SUBTILISIN"/>
</dbReference>
<dbReference type="InterPro" id="IPR045051">
    <property type="entry name" value="SBT"/>
</dbReference>
<proteinExistence type="inferred from homology"/>
<evidence type="ECO:0000259" key="13">
    <source>
        <dbReference type="Pfam" id="PF00082"/>
    </source>
</evidence>
<protein>
    <submittedName>
        <fullName evidence="18">Subtilisin family serine protease</fullName>
    </submittedName>
</protein>
<feature type="domain" description="Subtilisin-like protease fibronectin type-III" evidence="16">
    <location>
        <begin position="710"/>
        <end position="802"/>
    </location>
</feature>
<dbReference type="GO" id="GO:0005576">
    <property type="term" value="C:extracellular region"/>
    <property type="evidence" value="ECO:0007669"/>
    <property type="project" value="UniProtKB-SubCell"/>
</dbReference>
<dbReference type="CDD" id="cd02120">
    <property type="entry name" value="PA_subtilisin_like"/>
    <property type="match status" value="1"/>
</dbReference>
<dbReference type="Pfam" id="PF00082">
    <property type="entry name" value="Peptidase_S8"/>
    <property type="match status" value="1"/>
</dbReference>
<dbReference type="Gene3D" id="3.50.30.30">
    <property type="match status" value="1"/>
</dbReference>
<evidence type="ECO:0000256" key="10">
    <source>
        <dbReference type="RuleBase" id="RU003355"/>
    </source>
</evidence>
<dbReference type="PROSITE" id="PS00138">
    <property type="entry name" value="SUBTILASE_SER"/>
    <property type="match status" value="1"/>
</dbReference>
<dbReference type="RefSeq" id="WP_167627394.1">
    <property type="nucleotide sequence ID" value="NZ_BAAAHR010000002.1"/>
</dbReference>
<evidence type="ECO:0000256" key="4">
    <source>
        <dbReference type="ARBA" id="ARBA00022729"/>
    </source>
</evidence>
<dbReference type="GO" id="GO:0006508">
    <property type="term" value="P:proteolysis"/>
    <property type="evidence" value="ECO:0007669"/>
    <property type="project" value="UniProtKB-KW"/>
</dbReference>
<dbReference type="InterPro" id="IPR034197">
    <property type="entry name" value="Peptidases_S8_3"/>
</dbReference>
<dbReference type="InterPro" id="IPR010259">
    <property type="entry name" value="S8pro/Inhibitor_I9"/>
</dbReference>
<evidence type="ECO:0000259" key="14">
    <source>
        <dbReference type="Pfam" id="PF02225"/>
    </source>
</evidence>
<dbReference type="InterPro" id="IPR000209">
    <property type="entry name" value="Peptidase_S8/S53_dom"/>
</dbReference>
<evidence type="ECO:0000256" key="9">
    <source>
        <dbReference type="PROSITE-ProRule" id="PRU01240"/>
    </source>
</evidence>
<keyword evidence="5 9" id="KW-0378">Hydrolase</keyword>
<evidence type="ECO:0000313" key="20">
    <source>
        <dbReference type="Proteomes" id="UP000522688"/>
    </source>
</evidence>
<evidence type="ECO:0000256" key="5">
    <source>
        <dbReference type="ARBA" id="ARBA00022801"/>
    </source>
</evidence>
<organism evidence="18 20">
    <name type="scientific">Frigoribacterium faeni</name>
    <dbReference type="NCBI Taxonomy" id="145483"/>
    <lineage>
        <taxon>Bacteria</taxon>
        <taxon>Bacillati</taxon>
        <taxon>Actinomycetota</taxon>
        <taxon>Actinomycetes</taxon>
        <taxon>Micrococcales</taxon>
        <taxon>Microbacteriaceae</taxon>
        <taxon>Frigoribacterium</taxon>
    </lineage>
</organism>
<dbReference type="InterPro" id="IPR003137">
    <property type="entry name" value="PA_domain"/>
</dbReference>
<feature type="domain" description="Peptidase S8/S53" evidence="13">
    <location>
        <begin position="184"/>
        <end position="672"/>
    </location>
</feature>
<dbReference type="Gene3D" id="2.60.40.2310">
    <property type="match status" value="1"/>
</dbReference>
<evidence type="ECO:0000259" key="16">
    <source>
        <dbReference type="Pfam" id="PF17766"/>
    </source>
</evidence>
<keyword evidence="4 12" id="KW-0732">Signal</keyword>
<dbReference type="PANTHER" id="PTHR10795">
    <property type="entry name" value="PROPROTEIN CONVERTASE SUBTILISIN/KEXIN"/>
    <property type="match status" value="1"/>
</dbReference>
<evidence type="ECO:0000313" key="19">
    <source>
        <dbReference type="Proteomes" id="UP000321154"/>
    </source>
</evidence>
<feature type="signal peptide" evidence="12">
    <location>
        <begin position="1"/>
        <end position="37"/>
    </location>
</feature>
<dbReference type="SUPFAM" id="SSF52743">
    <property type="entry name" value="Subtilisin-like"/>
    <property type="match status" value="1"/>
</dbReference>
<evidence type="ECO:0000256" key="7">
    <source>
        <dbReference type="ARBA" id="ARBA00023180"/>
    </source>
</evidence>
<dbReference type="Proteomes" id="UP000522688">
    <property type="component" value="Unassembled WGS sequence"/>
</dbReference>